<dbReference type="OMA" id="ANEAFAW"/>
<proteinExistence type="predicted"/>
<dbReference type="AlphaFoldDB" id="U4LPG0"/>
<protein>
    <submittedName>
        <fullName evidence="1">Uncharacterized protein</fullName>
    </submittedName>
</protein>
<evidence type="ECO:0000313" key="2">
    <source>
        <dbReference type="Proteomes" id="UP000018144"/>
    </source>
</evidence>
<name>U4LPG0_PYROM</name>
<reference evidence="1 2" key="1">
    <citation type="journal article" date="2013" name="PLoS Genet.">
        <title>The genome and development-dependent transcriptomes of Pyronema confluens: a window into fungal evolution.</title>
        <authorList>
            <person name="Traeger S."/>
            <person name="Altegoer F."/>
            <person name="Freitag M."/>
            <person name="Gabaldon T."/>
            <person name="Kempken F."/>
            <person name="Kumar A."/>
            <person name="Marcet-Houben M."/>
            <person name="Poggeler S."/>
            <person name="Stajich J.E."/>
            <person name="Nowrousian M."/>
        </authorList>
    </citation>
    <scope>NUCLEOTIDE SEQUENCE [LARGE SCALE GENOMIC DNA]</scope>
    <source>
        <strain evidence="2">CBS 100304</strain>
        <tissue evidence="1">Vegetative mycelium</tissue>
    </source>
</reference>
<dbReference type="Proteomes" id="UP000018144">
    <property type="component" value="Unassembled WGS sequence"/>
</dbReference>
<dbReference type="EMBL" id="HF936418">
    <property type="protein sequence ID" value="CCX16520.1"/>
    <property type="molecule type" value="Genomic_DNA"/>
</dbReference>
<organism evidence="1 2">
    <name type="scientific">Pyronema omphalodes (strain CBS 100304)</name>
    <name type="common">Pyronema confluens</name>
    <dbReference type="NCBI Taxonomy" id="1076935"/>
    <lineage>
        <taxon>Eukaryota</taxon>
        <taxon>Fungi</taxon>
        <taxon>Dikarya</taxon>
        <taxon>Ascomycota</taxon>
        <taxon>Pezizomycotina</taxon>
        <taxon>Pezizomycetes</taxon>
        <taxon>Pezizales</taxon>
        <taxon>Pyronemataceae</taxon>
        <taxon>Pyronema</taxon>
    </lineage>
</organism>
<keyword evidence="2" id="KW-1185">Reference proteome</keyword>
<dbReference type="OrthoDB" id="4149149at2759"/>
<gene>
    <name evidence="1" type="ORF">PCON_03163</name>
</gene>
<sequence>MPSAMESPSERLEVDEIILDYLLWFCTTSLLNERRLQLSSPPSAKLELAEAKRNSNISMNLVHSFFQTFTRLHPHHQIPFSLGLRLRTCRFIVLFLRRIDILSKNFEPDSNLRRQRTFSWLNRRGIPSVLPGQESTFLASTPFSSDVTQKNLEHLYDSLGHSPDAMFGSGTLRDALWEFILLATQYTGQEKAIGEAFIELFVGFMAQAALEAYRTGATGIDALNECFSFGLVEITGDIMASISDDELCLNETWAGEDGEIANLFEEEKMKCLKHLRVTPDVPLQDHYEHLASQVKFEDFEKELLGFMEKLNEAEPIPKLAQLEQGKLDGYDDEEIKEVLQYAGIRDVWP</sequence>
<evidence type="ECO:0000313" key="1">
    <source>
        <dbReference type="EMBL" id="CCX16520.1"/>
    </source>
</evidence>
<accession>U4LPG0</accession>